<dbReference type="PROSITE" id="PS50893">
    <property type="entry name" value="ABC_TRANSPORTER_2"/>
    <property type="match status" value="1"/>
</dbReference>
<protein>
    <submittedName>
        <fullName evidence="1">ABC transporter ATP-binding protein</fullName>
    </submittedName>
</protein>
<dbReference type="GO" id="GO:0005524">
    <property type="term" value="F:ATP binding"/>
    <property type="evidence" value="ECO:0007669"/>
    <property type="project" value="UniProtKB-KW"/>
</dbReference>
<keyword evidence="1" id="KW-0547">Nucleotide-binding</keyword>
<reference evidence="1 2" key="1">
    <citation type="journal article" date="2019" name="Int. J. Syst. Evol. Microbiol.">
        <title>Capsulimonas corticalis gen. nov., sp. nov., an aerobic capsulated bacterium, of a novel bacterial order, Capsulimonadales ord. nov., of the class Armatimonadia of the phylum Armatimonadetes.</title>
        <authorList>
            <person name="Li J."/>
            <person name="Kudo C."/>
            <person name="Tonouchi A."/>
        </authorList>
    </citation>
    <scope>NUCLEOTIDE SEQUENCE [LARGE SCALE GENOMIC DNA]</scope>
    <source>
        <strain evidence="1 2">AX-7</strain>
    </source>
</reference>
<dbReference type="RefSeq" id="WP_119319829.1">
    <property type="nucleotide sequence ID" value="NZ_AP025739.1"/>
</dbReference>
<dbReference type="Proteomes" id="UP000287394">
    <property type="component" value="Chromosome"/>
</dbReference>
<dbReference type="InterPro" id="IPR051782">
    <property type="entry name" value="ABC_Transporter_VariousFunc"/>
</dbReference>
<organism evidence="1 2">
    <name type="scientific">Capsulimonas corticalis</name>
    <dbReference type="NCBI Taxonomy" id="2219043"/>
    <lineage>
        <taxon>Bacteria</taxon>
        <taxon>Bacillati</taxon>
        <taxon>Armatimonadota</taxon>
        <taxon>Armatimonadia</taxon>
        <taxon>Capsulimonadales</taxon>
        <taxon>Capsulimonadaceae</taxon>
        <taxon>Capsulimonas</taxon>
    </lineage>
</organism>
<name>A0A402CR86_9BACT</name>
<dbReference type="AlphaFoldDB" id="A0A402CR86"/>
<dbReference type="InterPro" id="IPR027417">
    <property type="entry name" value="P-loop_NTPase"/>
</dbReference>
<dbReference type="SUPFAM" id="SSF52540">
    <property type="entry name" value="P-loop containing nucleoside triphosphate hydrolases"/>
    <property type="match status" value="1"/>
</dbReference>
<keyword evidence="1" id="KW-0067">ATP-binding</keyword>
<dbReference type="FunCoup" id="A0A402CR86">
    <property type="interactions" value="91"/>
</dbReference>
<accession>A0A402CR86</accession>
<dbReference type="Pfam" id="PF00005">
    <property type="entry name" value="ABC_tran"/>
    <property type="match status" value="1"/>
</dbReference>
<dbReference type="SMART" id="SM00382">
    <property type="entry name" value="AAA"/>
    <property type="match status" value="1"/>
</dbReference>
<gene>
    <name evidence="1" type="ORF">CCAX7_65180</name>
</gene>
<keyword evidence="2" id="KW-1185">Reference proteome</keyword>
<dbReference type="KEGG" id="ccot:CCAX7_65180"/>
<dbReference type="OrthoDB" id="9804819at2"/>
<evidence type="ECO:0000313" key="2">
    <source>
        <dbReference type="Proteomes" id="UP000287394"/>
    </source>
</evidence>
<dbReference type="InterPro" id="IPR003593">
    <property type="entry name" value="AAA+_ATPase"/>
</dbReference>
<dbReference type="Gene3D" id="3.40.50.300">
    <property type="entry name" value="P-loop containing nucleotide triphosphate hydrolases"/>
    <property type="match status" value="1"/>
</dbReference>
<evidence type="ECO:0000313" key="1">
    <source>
        <dbReference type="EMBL" id="BDI34467.1"/>
    </source>
</evidence>
<dbReference type="PANTHER" id="PTHR42939">
    <property type="entry name" value="ABC TRANSPORTER ATP-BINDING PROTEIN ALBC-RELATED"/>
    <property type="match status" value="1"/>
</dbReference>
<proteinExistence type="predicted"/>
<dbReference type="EMBL" id="AP025739">
    <property type="protein sequence ID" value="BDI34467.1"/>
    <property type="molecule type" value="Genomic_DNA"/>
</dbReference>
<dbReference type="PANTHER" id="PTHR42939:SF1">
    <property type="entry name" value="ABC TRANSPORTER ATP-BINDING PROTEIN ALBC-RELATED"/>
    <property type="match status" value="1"/>
</dbReference>
<dbReference type="GO" id="GO:0016887">
    <property type="term" value="F:ATP hydrolysis activity"/>
    <property type="evidence" value="ECO:0007669"/>
    <property type="project" value="InterPro"/>
</dbReference>
<dbReference type="CDD" id="cd03230">
    <property type="entry name" value="ABC_DR_subfamily_A"/>
    <property type="match status" value="1"/>
</dbReference>
<sequence>MSDFVIETHGLTKYYGTREVVSPLDIAVPRGAIFGFLGRNGAGKSTTIRMLLGLVEPTRGSATVLGHDSRSLTPELRARIGYLAEGHHVYGWMTVQECGEWQSCFYERWNWKVYQGVVDHFGLKPKTKAKGLSRGERAGLCLALTLAPEPELLILDDPALGLDPVARRSLLQSMLYVTRRADRTILFSSHLLSDVERVADHIAILDRSVLRANCSLDTFRERVRQVSLKFAGAPPPTPAIPGLLHSFRAENEMVLTIANMSPETDRILQSLHPRSIDPMPLGLEDAFISYLGDRGEQSFFIGDGEEAA</sequence>
<dbReference type="InterPro" id="IPR003439">
    <property type="entry name" value="ABC_transporter-like_ATP-bd"/>
</dbReference>